<dbReference type="InterPro" id="IPR055347">
    <property type="entry name" value="UTP6_N"/>
</dbReference>
<dbReference type="Gene3D" id="1.25.40.10">
    <property type="entry name" value="Tetratricopeptide repeat domain"/>
    <property type="match status" value="1"/>
</dbReference>
<keyword evidence="3" id="KW-0698">rRNA processing</keyword>
<dbReference type="AlphaFoldDB" id="A0A4R0RM20"/>
<comment type="similarity">
    <text evidence="2">Belongs to the UTP6 family.</text>
</comment>
<evidence type="ECO:0000256" key="4">
    <source>
        <dbReference type="ARBA" id="ARBA00022737"/>
    </source>
</evidence>
<dbReference type="OrthoDB" id="28112at2759"/>
<dbReference type="PANTHER" id="PTHR23271">
    <property type="entry name" value="HEPATOCELLULAR CARCINOMA-ASSOCIATED ANTIGEN 66"/>
    <property type="match status" value="1"/>
</dbReference>
<keyword evidence="5" id="KW-0539">Nucleus</keyword>
<feature type="domain" description="U3 small nucleolar RNA-associated protein 6 N-terminal" evidence="6">
    <location>
        <begin position="9"/>
        <end position="91"/>
    </location>
</feature>
<sequence>MERVQFQQEQMLAELKDLAEKGLFTEPEIKQIMRKRTAFETALIRRIAKKGDFLRYASYEMGLEALRRKRAERLNLPPGAPSVSDYALVRRQFHIFERALKKFKSDIGLWIQYIQVAKKEGARSLVGRITARAMKLHPNVPAFYILAASHELEHLSPSAARVLLQRGIRLNGDSVEMWKEYVKMELGFIEGLRRRWEVLGIKVDVKGKGKEQASGGAEGDVEQMEVDVIEEDSAEAARKEIMQGAIVKTVIANAVKALPKSELFVALHELLTTYPSPEHLKTSLLDYLHALLQETLPGDPKAIKLTATRFIAPSLDIHSPDFIDILRNANEKLVAGVRSAWASTQGTEADQERLREGMAEVYAQFVYEWCQKDVDVNLKMYLLSTLHGLIKKCTPSKHSSLSSKPCAPMLATHISLSAQLASLNPPLSSLPDVRSLAEKYTALPDADACASVWVARLDAERLLAVGGGDSSDETTARISKIWKTARSRVQGRGVNDVWVWGLQGVQSGEELKTLLEELLNESIRIRESSSFTEVHEALLDRYATTTCAQASNSPNQLLALVRHIKKSYLPTAHTWSHLFSLLTASPPPPPAKAIAEVYHHWAQLDVVDASVLYAGWLLKQKQATEALAIVQGVRGEGVKEQVAVRWRELVNEVGGESKNGVDVEAEEEEDVMLVEA</sequence>
<comment type="caution">
    <text evidence="7">The sequence shown here is derived from an EMBL/GenBank/DDBJ whole genome shotgun (WGS) entry which is preliminary data.</text>
</comment>
<dbReference type="GO" id="GO:0034388">
    <property type="term" value="C:Pwp2p-containing subcomplex of 90S preribosome"/>
    <property type="evidence" value="ECO:0007669"/>
    <property type="project" value="TreeGrafter"/>
</dbReference>
<name>A0A4R0RM20_9APHY</name>
<dbReference type="InterPro" id="IPR011990">
    <property type="entry name" value="TPR-like_helical_dom_sf"/>
</dbReference>
<dbReference type="Proteomes" id="UP000292702">
    <property type="component" value="Unassembled WGS sequence"/>
</dbReference>
<evidence type="ECO:0000313" key="7">
    <source>
        <dbReference type="EMBL" id="TCD64878.1"/>
    </source>
</evidence>
<evidence type="ECO:0000256" key="5">
    <source>
        <dbReference type="ARBA" id="ARBA00023242"/>
    </source>
</evidence>
<organism evidence="7 8">
    <name type="scientific">Steccherinum ochraceum</name>
    <dbReference type="NCBI Taxonomy" id="92696"/>
    <lineage>
        <taxon>Eukaryota</taxon>
        <taxon>Fungi</taxon>
        <taxon>Dikarya</taxon>
        <taxon>Basidiomycota</taxon>
        <taxon>Agaricomycotina</taxon>
        <taxon>Agaricomycetes</taxon>
        <taxon>Polyporales</taxon>
        <taxon>Steccherinaceae</taxon>
        <taxon>Steccherinum</taxon>
    </lineage>
</organism>
<evidence type="ECO:0000256" key="3">
    <source>
        <dbReference type="ARBA" id="ARBA00022552"/>
    </source>
</evidence>
<proteinExistence type="inferred from homology"/>
<protein>
    <submittedName>
        <fullName evidence="7">U3 snoRNP protein</fullName>
    </submittedName>
</protein>
<dbReference type="InterPro" id="IPR013949">
    <property type="entry name" value="Utp6"/>
</dbReference>
<comment type="subcellular location">
    <subcellularLocation>
        <location evidence="1">Nucleus</location>
        <location evidence="1">Nucleolus</location>
    </subcellularLocation>
</comment>
<dbReference type="EMBL" id="RWJN01000210">
    <property type="protein sequence ID" value="TCD64878.1"/>
    <property type="molecule type" value="Genomic_DNA"/>
</dbReference>
<evidence type="ECO:0000256" key="2">
    <source>
        <dbReference type="ARBA" id="ARBA00010734"/>
    </source>
</evidence>
<keyword evidence="8" id="KW-1185">Reference proteome</keyword>
<dbReference type="GO" id="GO:0030515">
    <property type="term" value="F:snoRNA binding"/>
    <property type="evidence" value="ECO:0007669"/>
    <property type="project" value="InterPro"/>
</dbReference>
<evidence type="ECO:0000256" key="1">
    <source>
        <dbReference type="ARBA" id="ARBA00004604"/>
    </source>
</evidence>
<dbReference type="GO" id="GO:0000462">
    <property type="term" value="P:maturation of SSU-rRNA from tricistronic rRNA transcript (SSU-rRNA, 5.8S rRNA, LSU-rRNA)"/>
    <property type="evidence" value="ECO:0007669"/>
    <property type="project" value="InterPro"/>
</dbReference>
<accession>A0A4R0RM20</accession>
<dbReference type="SUPFAM" id="SSF48452">
    <property type="entry name" value="TPR-like"/>
    <property type="match status" value="1"/>
</dbReference>
<keyword evidence="4" id="KW-0677">Repeat</keyword>
<dbReference type="PANTHER" id="PTHR23271:SF1">
    <property type="entry name" value="U3 SMALL NUCLEOLAR RNA-ASSOCIATED PROTEIN 6 HOMOLOG"/>
    <property type="match status" value="1"/>
</dbReference>
<dbReference type="GO" id="GO:0032040">
    <property type="term" value="C:small-subunit processome"/>
    <property type="evidence" value="ECO:0007669"/>
    <property type="project" value="TreeGrafter"/>
</dbReference>
<dbReference type="SMART" id="SM00386">
    <property type="entry name" value="HAT"/>
    <property type="match status" value="4"/>
</dbReference>
<evidence type="ECO:0000259" key="6">
    <source>
        <dbReference type="Pfam" id="PF08640"/>
    </source>
</evidence>
<dbReference type="InterPro" id="IPR003107">
    <property type="entry name" value="HAT"/>
</dbReference>
<gene>
    <name evidence="7" type="primary">UTP6</name>
    <name evidence="7" type="ORF">EIP91_003544</name>
</gene>
<reference evidence="7 8" key="1">
    <citation type="submission" date="2018-11" db="EMBL/GenBank/DDBJ databases">
        <title>Genome assembly of Steccherinum ochraceum LE-BIN_3174, the white-rot fungus of the Steccherinaceae family (The Residual Polyporoid clade, Polyporales, Basidiomycota).</title>
        <authorList>
            <person name="Fedorova T.V."/>
            <person name="Glazunova O.A."/>
            <person name="Landesman E.O."/>
            <person name="Moiseenko K.V."/>
            <person name="Psurtseva N.V."/>
            <person name="Savinova O.S."/>
            <person name="Shakhova N.V."/>
            <person name="Tyazhelova T.V."/>
            <person name="Vasina D.V."/>
        </authorList>
    </citation>
    <scope>NUCLEOTIDE SEQUENCE [LARGE SCALE GENOMIC DNA]</scope>
    <source>
        <strain evidence="7 8">LE-BIN_3174</strain>
    </source>
</reference>
<dbReference type="Pfam" id="PF08640">
    <property type="entry name" value="U3_assoc_6"/>
    <property type="match status" value="1"/>
</dbReference>
<dbReference type="STRING" id="92696.A0A4R0RM20"/>
<evidence type="ECO:0000313" key="8">
    <source>
        <dbReference type="Proteomes" id="UP000292702"/>
    </source>
</evidence>